<dbReference type="Pfam" id="PF01852">
    <property type="entry name" value="START"/>
    <property type="match status" value="1"/>
</dbReference>
<dbReference type="GO" id="GO:0099044">
    <property type="term" value="P:vesicle tethering to endoplasmic reticulum"/>
    <property type="evidence" value="ECO:0007669"/>
    <property type="project" value="TreeGrafter"/>
</dbReference>
<dbReference type="InterPro" id="IPR023393">
    <property type="entry name" value="START-like_dom_sf"/>
</dbReference>
<dbReference type="GO" id="GO:0005789">
    <property type="term" value="C:endoplasmic reticulum membrane"/>
    <property type="evidence" value="ECO:0007669"/>
    <property type="project" value="TreeGrafter"/>
</dbReference>
<comment type="subcellular location">
    <subcellularLocation>
        <location evidence="1">Membrane</location>
        <topology evidence="1">Multi-pass membrane protein</topology>
    </subcellularLocation>
</comment>
<dbReference type="GO" id="GO:0140284">
    <property type="term" value="C:endoplasmic reticulum-endosome membrane contact site"/>
    <property type="evidence" value="ECO:0007669"/>
    <property type="project" value="TreeGrafter"/>
</dbReference>
<proteinExistence type="predicted"/>
<keyword evidence="8" id="KW-1185">Reference proteome</keyword>
<dbReference type="GO" id="GO:0005765">
    <property type="term" value="C:lysosomal membrane"/>
    <property type="evidence" value="ECO:0007669"/>
    <property type="project" value="TreeGrafter"/>
</dbReference>
<evidence type="ECO:0000313" key="8">
    <source>
        <dbReference type="Proteomes" id="UP000694845"/>
    </source>
</evidence>
<feature type="transmembrane region" description="Helical" evidence="5">
    <location>
        <begin position="131"/>
        <end position="149"/>
    </location>
</feature>
<feature type="transmembrane region" description="Helical" evidence="5">
    <location>
        <begin position="194"/>
        <end position="216"/>
    </location>
</feature>
<feature type="domain" description="MENTAL" evidence="7">
    <location>
        <begin position="78"/>
        <end position="263"/>
    </location>
</feature>
<gene>
    <name evidence="9" type="primary">LOC110977356</name>
</gene>
<keyword evidence="5" id="KW-1133">Transmembrane helix</keyword>
<dbReference type="CTD" id="10948"/>
<dbReference type="InterPro" id="IPR002913">
    <property type="entry name" value="START_lipid-bd_dom"/>
</dbReference>
<feature type="compositionally biased region" description="Basic and acidic residues" evidence="4">
    <location>
        <begin position="1"/>
        <end position="16"/>
    </location>
</feature>
<dbReference type="Pfam" id="PF10457">
    <property type="entry name" value="MENTAL"/>
    <property type="match status" value="1"/>
</dbReference>
<evidence type="ECO:0000256" key="1">
    <source>
        <dbReference type="ARBA" id="ARBA00004141"/>
    </source>
</evidence>
<dbReference type="InterPro" id="IPR000799">
    <property type="entry name" value="StAR-like"/>
</dbReference>
<dbReference type="AlphaFoldDB" id="A0A8B7Y1P1"/>
<dbReference type="Gene3D" id="3.30.530.20">
    <property type="match status" value="1"/>
</dbReference>
<dbReference type="SUPFAM" id="SSF55961">
    <property type="entry name" value="Bet v1-like"/>
    <property type="match status" value="1"/>
</dbReference>
<evidence type="ECO:0000256" key="3">
    <source>
        <dbReference type="ARBA" id="ARBA00023136"/>
    </source>
</evidence>
<dbReference type="PRINTS" id="PR00978">
    <property type="entry name" value="STARPROTEIN"/>
</dbReference>
<organism evidence="8 9">
    <name type="scientific">Acanthaster planci</name>
    <name type="common">Crown-of-thorns starfish</name>
    <dbReference type="NCBI Taxonomy" id="133434"/>
    <lineage>
        <taxon>Eukaryota</taxon>
        <taxon>Metazoa</taxon>
        <taxon>Echinodermata</taxon>
        <taxon>Eleutherozoa</taxon>
        <taxon>Asterozoa</taxon>
        <taxon>Asteroidea</taxon>
        <taxon>Valvatacea</taxon>
        <taxon>Valvatida</taxon>
        <taxon>Acanthasteridae</taxon>
        <taxon>Acanthaster</taxon>
    </lineage>
</organism>
<feature type="domain" description="START" evidence="6">
    <location>
        <begin position="323"/>
        <end position="522"/>
    </location>
</feature>
<dbReference type="KEGG" id="aplc:110977356"/>
<dbReference type="GO" id="GO:0008289">
    <property type="term" value="F:lipid binding"/>
    <property type="evidence" value="ECO:0007669"/>
    <property type="project" value="InterPro"/>
</dbReference>
<protein>
    <submittedName>
        <fullName evidence="9">StAR-related lipid transfer protein 3-like isoform X1</fullName>
    </submittedName>
</protein>
<evidence type="ECO:0000256" key="2">
    <source>
        <dbReference type="ARBA" id="ARBA00022692"/>
    </source>
</evidence>
<dbReference type="PROSITE" id="PS51439">
    <property type="entry name" value="MENTAL"/>
    <property type="match status" value="1"/>
</dbReference>
<dbReference type="PANTHER" id="PTHR46121">
    <property type="entry name" value="STEROIDOGENIC ACUTE REGULATORY PROTEIN-LIKE"/>
    <property type="match status" value="1"/>
</dbReference>
<feature type="transmembrane region" description="Helical" evidence="5">
    <location>
        <begin position="154"/>
        <end position="174"/>
    </location>
</feature>
<dbReference type="Proteomes" id="UP000694845">
    <property type="component" value="Unplaced"/>
</dbReference>
<dbReference type="RefSeq" id="XP_022087089.1">
    <property type="nucleotide sequence ID" value="XM_022231397.1"/>
</dbReference>
<feature type="compositionally biased region" description="Polar residues" evidence="4">
    <location>
        <begin position="288"/>
        <end position="298"/>
    </location>
</feature>
<dbReference type="PROSITE" id="PS50848">
    <property type="entry name" value="START"/>
    <property type="match status" value="1"/>
</dbReference>
<dbReference type="PANTHER" id="PTHR46121:SF4">
    <property type="entry name" value="STEROIDOGENIC ACUTE REGULATORY PROTEIN-LIKE"/>
    <property type="match status" value="1"/>
</dbReference>
<dbReference type="GO" id="GO:0031902">
    <property type="term" value="C:late endosome membrane"/>
    <property type="evidence" value="ECO:0007669"/>
    <property type="project" value="TreeGrafter"/>
</dbReference>
<evidence type="ECO:0000259" key="6">
    <source>
        <dbReference type="PROSITE" id="PS50848"/>
    </source>
</evidence>
<sequence length="561" mass="63718">MQSGKDVGDKLQRGKMDAANGFQQSKRSGQANDAAYTIYTHSDSDHTPLLNSRSTTSINHSHGSNHMRAQQLQRELAFSTVRRLFCLVATFDFLMITVLWFIYVNLTNSNVTASLTCEVLKYTVRTSLFDFPVVAAFRCVILLLAYALFRSKRWWTVALTTSLSCIFLITKVFLYDFEYKHHDDNPCVPLDSKAHPVDFLIAIVSFIIPWIETWILDFQVISREMKLQRDLSNLERQQNAPAERPSLLQPEPFPANTEPIRFYSPEGSQASETGSDSDYSESLRSHASEFQSLPNSRQGSSVNLAASIEEQEYLQKAKESLRLLDRILAKQDGWHDEVKKPELNAIIRSNKFDNIKGKIYKLETQLPSPPEQVVDVLWDKVENAPSWNPTVLESEVLQQIDDHTDILYNVSTGGPGNIVAGRDFVAVRNYWQRGDVHVCSSIAVEHPKKPPCSKYVRGFNGPTGWVIESLNGDPSQSRFLWILNTDLNFKVWTPQAIIDTALCHVLMDICTSLQKYLRELHHEIRAVRPECVNQRDAEKVSISSYEDLEEHSPSLDSFGSV</sequence>
<keyword evidence="3 5" id="KW-0472">Membrane</keyword>
<evidence type="ECO:0000259" key="7">
    <source>
        <dbReference type="PROSITE" id="PS51439"/>
    </source>
</evidence>
<feature type="region of interest" description="Disordered" evidence="4">
    <location>
        <begin position="1"/>
        <end position="29"/>
    </location>
</feature>
<dbReference type="OrthoDB" id="74575at2759"/>
<dbReference type="GeneID" id="110977356"/>
<evidence type="ECO:0000313" key="9">
    <source>
        <dbReference type="RefSeq" id="XP_022087089.1"/>
    </source>
</evidence>
<name>A0A8B7Y1P1_ACAPL</name>
<feature type="region of interest" description="Disordered" evidence="4">
    <location>
        <begin position="258"/>
        <end position="298"/>
    </location>
</feature>
<keyword evidence="2 5" id="KW-0812">Transmembrane</keyword>
<evidence type="ECO:0000256" key="5">
    <source>
        <dbReference type="SAM" id="Phobius"/>
    </source>
</evidence>
<reference evidence="9" key="1">
    <citation type="submission" date="2025-08" db="UniProtKB">
        <authorList>
            <consortium name="RefSeq"/>
        </authorList>
    </citation>
    <scope>IDENTIFICATION</scope>
</reference>
<evidence type="ECO:0000256" key="4">
    <source>
        <dbReference type="SAM" id="MobiDB-lite"/>
    </source>
</evidence>
<accession>A0A8B7Y1P1</accession>
<dbReference type="InterPro" id="IPR019498">
    <property type="entry name" value="MENTAL"/>
</dbReference>
<feature type="compositionally biased region" description="Polar residues" evidence="4">
    <location>
        <begin position="266"/>
        <end position="280"/>
    </location>
</feature>
<dbReference type="SMART" id="SM00234">
    <property type="entry name" value="START"/>
    <property type="match status" value="1"/>
</dbReference>
<feature type="transmembrane region" description="Helical" evidence="5">
    <location>
        <begin position="84"/>
        <end position="103"/>
    </location>
</feature>
<dbReference type="InterPro" id="IPR051869">
    <property type="entry name" value="STARD3"/>
</dbReference>